<evidence type="ECO:0000256" key="5">
    <source>
        <dbReference type="HAMAP-Rule" id="MF_00765"/>
    </source>
</evidence>
<dbReference type="Proteomes" id="UP000191110">
    <property type="component" value="Unassembled WGS sequence"/>
</dbReference>
<dbReference type="NCBIfam" id="NF003593">
    <property type="entry name" value="PRK05255.1-1"/>
    <property type="match status" value="1"/>
</dbReference>
<dbReference type="HAMAP" id="MF_00765">
    <property type="entry name" value="DarP"/>
    <property type="match status" value="1"/>
</dbReference>
<sequence>MSENEEPIEDDEIELVSKTQLKRESLALRDLGATLVALSDQQLKRMPLPENIAAAVSEARRIKKHGALKRQLQYLGKLLRHSDPEPIRLALERLEEGHIEDRARFHRIEQWRDRLLSEGDSALGELVAEHPAVDRQHLRQLLRKAEKERKAEKPPATARVIFKYLRQLIATD</sequence>
<evidence type="ECO:0000256" key="3">
    <source>
        <dbReference type="ARBA" id="ARBA00022730"/>
    </source>
</evidence>
<evidence type="ECO:0000313" key="7">
    <source>
        <dbReference type="Proteomes" id="UP000191110"/>
    </source>
</evidence>
<dbReference type="PIRSF" id="PIRSF016183">
    <property type="entry name" value="UCP016183"/>
    <property type="match status" value="1"/>
</dbReference>
<dbReference type="CDD" id="cd16331">
    <property type="entry name" value="YjgA-like"/>
    <property type="match status" value="1"/>
</dbReference>
<dbReference type="GO" id="GO:0043022">
    <property type="term" value="F:ribosome binding"/>
    <property type="evidence" value="ECO:0007669"/>
    <property type="project" value="UniProtKB-UniRule"/>
</dbReference>
<dbReference type="RefSeq" id="WP_078484498.1">
    <property type="nucleotide sequence ID" value="NZ_MPRL01000060.1"/>
</dbReference>
<dbReference type="PANTHER" id="PTHR38101">
    <property type="entry name" value="UPF0307 PROTEIN YJGA"/>
    <property type="match status" value="1"/>
</dbReference>
<keyword evidence="7" id="KW-1185">Reference proteome</keyword>
<keyword evidence="3 5" id="KW-0699">rRNA-binding</keyword>
<organism evidence="6 7">
    <name type="scientific">Solemya pervernicosa gill symbiont</name>
    <dbReference type="NCBI Taxonomy" id="642797"/>
    <lineage>
        <taxon>Bacteria</taxon>
        <taxon>Pseudomonadati</taxon>
        <taxon>Pseudomonadota</taxon>
        <taxon>Gammaproteobacteria</taxon>
        <taxon>sulfur-oxidizing symbionts</taxon>
    </lineage>
</organism>
<dbReference type="GO" id="GO:0005829">
    <property type="term" value="C:cytosol"/>
    <property type="evidence" value="ECO:0007669"/>
    <property type="project" value="TreeGrafter"/>
</dbReference>
<evidence type="ECO:0000256" key="4">
    <source>
        <dbReference type="ARBA" id="ARBA00022884"/>
    </source>
</evidence>
<reference evidence="6 7" key="1">
    <citation type="submission" date="2016-11" db="EMBL/GenBank/DDBJ databases">
        <title>Mixed transmission modes and dynamic genome evolution in an obligate animal-bacterial symbiosis.</title>
        <authorList>
            <person name="Russell S.L."/>
            <person name="Corbett-Detig R.B."/>
            <person name="Cavanaugh C.M."/>
        </authorList>
    </citation>
    <scope>NUCLEOTIDE SEQUENCE [LARGE SCALE GENOMIC DNA]</scope>
    <source>
        <strain evidence="6">Sveles-Q1</strain>
    </source>
</reference>
<dbReference type="Pfam" id="PF04751">
    <property type="entry name" value="DarP"/>
    <property type="match status" value="1"/>
</dbReference>
<keyword evidence="4 5" id="KW-0694">RNA-binding</keyword>
<dbReference type="GO" id="GO:1902626">
    <property type="term" value="P:assembly of large subunit precursor of preribosome"/>
    <property type="evidence" value="ECO:0007669"/>
    <property type="project" value="UniProtKB-UniRule"/>
</dbReference>
<comment type="subcellular location">
    <subcellularLocation>
        <location evidence="5">Cytoplasm</location>
    </subcellularLocation>
    <text evidence="5">Associates with late stage pre-50S ribosomal subunits.</text>
</comment>
<name>A0A1T2L218_9GAMM</name>
<comment type="function">
    <text evidence="5">Member of a network of 50S ribosomal subunit biogenesis factors which assembles along the 30S-50S interface, preventing incorrect 23S rRNA structures from forming. Promotes peptidyl transferase center (PTC) maturation.</text>
</comment>
<dbReference type="SUPFAM" id="SSF158710">
    <property type="entry name" value="PSPTO4464-like"/>
    <property type="match status" value="1"/>
</dbReference>
<comment type="similarity">
    <text evidence="5">Belongs to the DarP family.</text>
</comment>
<evidence type="ECO:0000313" key="6">
    <source>
        <dbReference type="EMBL" id="OOZ39104.1"/>
    </source>
</evidence>
<dbReference type="InterPro" id="IPR023153">
    <property type="entry name" value="DarP_sf"/>
</dbReference>
<evidence type="ECO:0000256" key="1">
    <source>
        <dbReference type="ARBA" id="ARBA00022490"/>
    </source>
</evidence>
<dbReference type="InterPro" id="IPR006839">
    <property type="entry name" value="DarP"/>
</dbReference>
<dbReference type="Gene3D" id="1.10.60.30">
    <property type="entry name" value="PSPTO4464-like domains"/>
    <property type="match status" value="2"/>
</dbReference>
<proteinExistence type="inferred from homology"/>
<evidence type="ECO:0000256" key="2">
    <source>
        <dbReference type="ARBA" id="ARBA00022517"/>
    </source>
</evidence>
<protein>
    <recommendedName>
        <fullName evidence="5">Dual-action ribosomal maturation protein DarP</fullName>
    </recommendedName>
    <alternativeName>
        <fullName evidence="5">Large ribosomal subunit assembly factor DarP</fullName>
    </alternativeName>
</protein>
<dbReference type="AlphaFoldDB" id="A0A1T2L218"/>
<dbReference type="EMBL" id="MPRL01000060">
    <property type="protein sequence ID" value="OOZ39104.1"/>
    <property type="molecule type" value="Genomic_DNA"/>
</dbReference>
<dbReference type="OrthoDB" id="5293604at2"/>
<accession>A0A1T2L218</accession>
<keyword evidence="1 5" id="KW-0963">Cytoplasm</keyword>
<comment type="caution">
    <text evidence="6">The sequence shown here is derived from an EMBL/GenBank/DDBJ whole genome shotgun (WGS) entry which is preliminary data.</text>
</comment>
<dbReference type="PANTHER" id="PTHR38101:SF1">
    <property type="entry name" value="UPF0307 PROTEIN YJGA"/>
    <property type="match status" value="1"/>
</dbReference>
<dbReference type="GO" id="GO:0019843">
    <property type="term" value="F:rRNA binding"/>
    <property type="evidence" value="ECO:0007669"/>
    <property type="project" value="UniProtKB-UniRule"/>
</dbReference>
<keyword evidence="2 5" id="KW-0690">Ribosome biogenesis</keyword>
<gene>
    <name evidence="5" type="primary">darP</name>
    <name evidence="6" type="ORF">BOW53_12890</name>
</gene>